<accession>A0A366MAT3</accession>
<comment type="caution">
    <text evidence="1">The sequence shown here is derived from an EMBL/GenBank/DDBJ whole genome shotgun (WGS) entry which is preliminary data.</text>
</comment>
<gene>
    <name evidence="1" type="ORF">ALNOE001_15190</name>
</gene>
<reference evidence="1 2" key="1">
    <citation type="submission" date="2018-06" db="EMBL/GenBank/DDBJ databases">
        <title>Genomic insight into two independent archaeal endosymbiosis events.</title>
        <authorList>
            <person name="Lind A.E."/>
            <person name="Lewis W.H."/>
            <person name="Spang A."/>
            <person name="Guy L."/>
            <person name="Embley M.T."/>
            <person name="Ettema T.J.G."/>
        </authorList>
    </citation>
    <scope>NUCLEOTIDE SEQUENCE [LARGE SCALE GENOMIC DNA]</scope>
    <source>
        <strain evidence="1">NOE</strain>
    </source>
</reference>
<protein>
    <submittedName>
        <fullName evidence="1">Uncharacterized protein</fullName>
    </submittedName>
</protein>
<organism evidence="1 2">
    <name type="scientific">Candidatus Methanobinarius endosymbioticus</name>
    <dbReference type="NCBI Taxonomy" id="2006182"/>
    <lineage>
        <taxon>Archaea</taxon>
        <taxon>Methanobacteriati</taxon>
        <taxon>Methanobacteriota</taxon>
        <taxon>Methanomada group</taxon>
        <taxon>Methanobacteria</taxon>
        <taxon>Methanobacteriales</taxon>
        <taxon>Methanobacteriaceae</taxon>
        <taxon>Candidatus Methanobinarius</taxon>
    </lineage>
</organism>
<dbReference type="AlphaFoldDB" id="A0A366MAT3"/>
<evidence type="ECO:0000313" key="2">
    <source>
        <dbReference type="Proteomes" id="UP000253099"/>
    </source>
</evidence>
<sequence>MKKKEIILILTIIATLMFLSLISSVSAASSNLGNIDVESNSAIVVNNDNAPEFIKAPDNYAQSEKYSKTKGFEKTKNIINTKKGKNYKFITKYFLPVSWKNGGKNGKTEYWYNCQSIVIKGKYMYILTSAGYDSNKGFIIQYNTQILDKYLKGKKLTNLRILGYQMREGKNLTGEGKRLKKAIKTGPIFNTGHGQSLSYNHETKSLWMWRDDNYNSNIQKLIEINMKTFKPKKMYKFRVKYKNNLLKAFHNLAFDKNGNFYTDKTMKSKSNPNGASYIFIGKIINNKVQMKLLTIIKKRPGTYSQSISINFKNNRFYLVSDGVFYSMPLHKLVAGTLSKNDFYYTIFSTKREFEGLSFDSKGRAYLLVLRGTEILISNNI</sequence>
<dbReference type="EMBL" id="NIZT01000039">
    <property type="protein sequence ID" value="RBQ22820.1"/>
    <property type="molecule type" value="Genomic_DNA"/>
</dbReference>
<evidence type="ECO:0000313" key="1">
    <source>
        <dbReference type="EMBL" id="RBQ22820.1"/>
    </source>
</evidence>
<keyword evidence="2" id="KW-1185">Reference proteome</keyword>
<name>A0A366MAT3_9EURY</name>
<proteinExistence type="predicted"/>
<dbReference type="Proteomes" id="UP000253099">
    <property type="component" value="Unassembled WGS sequence"/>
</dbReference>